<evidence type="ECO:0000313" key="1">
    <source>
        <dbReference type="EMBL" id="KAK3956754.1"/>
    </source>
</evidence>
<reference evidence="1" key="1">
    <citation type="journal article" date="2023" name="Mol. Phylogenet. Evol.">
        <title>Genome-scale phylogeny and comparative genomics of the fungal order Sordariales.</title>
        <authorList>
            <person name="Hensen N."/>
            <person name="Bonometti L."/>
            <person name="Westerberg I."/>
            <person name="Brannstrom I.O."/>
            <person name="Guillou S."/>
            <person name="Cros-Aarteil S."/>
            <person name="Calhoun S."/>
            <person name="Haridas S."/>
            <person name="Kuo A."/>
            <person name="Mondo S."/>
            <person name="Pangilinan J."/>
            <person name="Riley R."/>
            <person name="LaButti K."/>
            <person name="Andreopoulos B."/>
            <person name="Lipzen A."/>
            <person name="Chen C."/>
            <person name="Yan M."/>
            <person name="Daum C."/>
            <person name="Ng V."/>
            <person name="Clum A."/>
            <person name="Steindorff A."/>
            <person name="Ohm R.A."/>
            <person name="Martin F."/>
            <person name="Silar P."/>
            <person name="Natvig D.O."/>
            <person name="Lalanne C."/>
            <person name="Gautier V."/>
            <person name="Ament-Velasquez S.L."/>
            <person name="Kruys A."/>
            <person name="Hutchinson M.I."/>
            <person name="Powell A.J."/>
            <person name="Barry K."/>
            <person name="Miller A.N."/>
            <person name="Grigoriev I.V."/>
            <person name="Debuchy R."/>
            <person name="Gladieux P."/>
            <person name="Hiltunen Thoren M."/>
            <person name="Johannesson H."/>
        </authorList>
    </citation>
    <scope>NUCLEOTIDE SEQUENCE</scope>
    <source>
        <strain evidence="1">CBS 626.80</strain>
    </source>
</reference>
<comment type="caution">
    <text evidence="1">The sequence shown here is derived from an EMBL/GenBank/DDBJ whole genome shotgun (WGS) entry which is preliminary data.</text>
</comment>
<accession>A0AAN6P2W9</accession>
<keyword evidence="2" id="KW-1185">Reference proteome</keyword>
<organism evidence="1 2">
    <name type="scientific">Pseudoneurospora amorphoporcata</name>
    <dbReference type="NCBI Taxonomy" id="241081"/>
    <lineage>
        <taxon>Eukaryota</taxon>
        <taxon>Fungi</taxon>
        <taxon>Dikarya</taxon>
        <taxon>Ascomycota</taxon>
        <taxon>Pezizomycotina</taxon>
        <taxon>Sordariomycetes</taxon>
        <taxon>Sordariomycetidae</taxon>
        <taxon>Sordariales</taxon>
        <taxon>Sordariaceae</taxon>
        <taxon>Pseudoneurospora</taxon>
    </lineage>
</organism>
<dbReference type="AlphaFoldDB" id="A0AAN6P2W9"/>
<dbReference type="Proteomes" id="UP001303222">
    <property type="component" value="Unassembled WGS sequence"/>
</dbReference>
<feature type="non-terminal residue" evidence="1">
    <location>
        <position position="1"/>
    </location>
</feature>
<reference evidence="1" key="2">
    <citation type="submission" date="2023-06" db="EMBL/GenBank/DDBJ databases">
        <authorList>
            <consortium name="Lawrence Berkeley National Laboratory"/>
            <person name="Mondo S.J."/>
            <person name="Hensen N."/>
            <person name="Bonometti L."/>
            <person name="Westerberg I."/>
            <person name="Brannstrom I.O."/>
            <person name="Guillou S."/>
            <person name="Cros-Aarteil S."/>
            <person name="Calhoun S."/>
            <person name="Haridas S."/>
            <person name="Kuo A."/>
            <person name="Pangilinan J."/>
            <person name="Riley R."/>
            <person name="Labutti K."/>
            <person name="Andreopoulos B."/>
            <person name="Lipzen A."/>
            <person name="Chen C."/>
            <person name="Yanf M."/>
            <person name="Daum C."/>
            <person name="Ng V."/>
            <person name="Clum A."/>
            <person name="Steindorff A."/>
            <person name="Ohm R."/>
            <person name="Martin F."/>
            <person name="Silar P."/>
            <person name="Natvig D."/>
            <person name="Lalanne C."/>
            <person name="Gautier V."/>
            <person name="Ament-Velasquez S.L."/>
            <person name="Kruys A."/>
            <person name="Hutchinson M.I."/>
            <person name="Powell A.J."/>
            <person name="Barry K."/>
            <person name="Miller A.N."/>
            <person name="Grigoriev I.V."/>
            <person name="Debuchy R."/>
            <person name="Gladieux P."/>
            <person name="Thoren M.H."/>
            <person name="Johannesson H."/>
        </authorList>
    </citation>
    <scope>NUCLEOTIDE SEQUENCE</scope>
    <source>
        <strain evidence="1">CBS 626.80</strain>
    </source>
</reference>
<protein>
    <submittedName>
        <fullName evidence="1">Uncharacterized protein</fullName>
    </submittedName>
</protein>
<proteinExistence type="predicted"/>
<dbReference type="EMBL" id="MU859063">
    <property type="protein sequence ID" value="KAK3956754.1"/>
    <property type="molecule type" value="Genomic_DNA"/>
</dbReference>
<sequence length="81" mass="9146">VWRPEVMPGFYVLGLCLLGVLQTTRLVSAQSWHFWHLLPRTPFVYLVVPNLASRLAQSSCSLSNITAFIKAYLCVNLVEPL</sequence>
<gene>
    <name evidence="1" type="ORF">QBC32DRAFT_330217</name>
</gene>
<evidence type="ECO:0000313" key="2">
    <source>
        <dbReference type="Proteomes" id="UP001303222"/>
    </source>
</evidence>
<name>A0AAN6P2W9_9PEZI</name>